<evidence type="ECO:0000313" key="1">
    <source>
        <dbReference type="EMBL" id="KAG5595558.1"/>
    </source>
</evidence>
<organism evidence="1 2">
    <name type="scientific">Solanum commersonii</name>
    <name type="common">Commerson's wild potato</name>
    <name type="synonym">Commerson's nightshade</name>
    <dbReference type="NCBI Taxonomy" id="4109"/>
    <lineage>
        <taxon>Eukaryota</taxon>
        <taxon>Viridiplantae</taxon>
        <taxon>Streptophyta</taxon>
        <taxon>Embryophyta</taxon>
        <taxon>Tracheophyta</taxon>
        <taxon>Spermatophyta</taxon>
        <taxon>Magnoliopsida</taxon>
        <taxon>eudicotyledons</taxon>
        <taxon>Gunneridae</taxon>
        <taxon>Pentapetalae</taxon>
        <taxon>asterids</taxon>
        <taxon>lamiids</taxon>
        <taxon>Solanales</taxon>
        <taxon>Solanaceae</taxon>
        <taxon>Solanoideae</taxon>
        <taxon>Solaneae</taxon>
        <taxon>Solanum</taxon>
    </lineage>
</organism>
<evidence type="ECO:0000313" key="2">
    <source>
        <dbReference type="Proteomes" id="UP000824120"/>
    </source>
</evidence>
<protein>
    <submittedName>
        <fullName evidence="1">Uncharacterized protein</fullName>
    </submittedName>
</protein>
<proteinExistence type="predicted"/>
<dbReference type="AlphaFoldDB" id="A0A9J5Y985"/>
<sequence length="67" mass="7452">MGLKIAFCFSVLCPKGKGQVGDEMEQSAHRRSVLRSSTISPNDSKCKRLKAMKSTKRQIAEHIGNPY</sequence>
<reference evidence="1 2" key="1">
    <citation type="submission" date="2020-09" db="EMBL/GenBank/DDBJ databases">
        <title>De no assembly of potato wild relative species, Solanum commersonii.</title>
        <authorList>
            <person name="Cho K."/>
        </authorList>
    </citation>
    <scope>NUCLEOTIDE SEQUENCE [LARGE SCALE GENOMIC DNA]</scope>
    <source>
        <strain evidence="1">LZ3.2</strain>
        <tissue evidence="1">Leaf</tissue>
    </source>
</reference>
<keyword evidence="2" id="KW-1185">Reference proteome</keyword>
<accession>A0A9J5Y985</accession>
<dbReference type="Proteomes" id="UP000824120">
    <property type="component" value="Chromosome 7"/>
</dbReference>
<comment type="caution">
    <text evidence="1">The sequence shown here is derived from an EMBL/GenBank/DDBJ whole genome shotgun (WGS) entry which is preliminary data.</text>
</comment>
<dbReference type="EMBL" id="JACXVP010000007">
    <property type="protein sequence ID" value="KAG5595558.1"/>
    <property type="molecule type" value="Genomic_DNA"/>
</dbReference>
<name>A0A9J5Y985_SOLCO</name>
<gene>
    <name evidence="1" type="ORF">H5410_036790</name>
</gene>